<evidence type="ECO:0000256" key="1">
    <source>
        <dbReference type="ARBA" id="ARBA00023125"/>
    </source>
</evidence>
<dbReference type="Proteomes" id="UP001597040">
    <property type="component" value="Unassembled WGS sequence"/>
</dbReference>
<name>A0ABW3LSE3_9BACI</name>
<dbReference type="PANTHER" id="PTHR46558">
    <property type="entry name" value="TRACRIPTIONAL REGULATORY PROTEIN-RELATED-RELATED"/>
    <property type="match status" value="1"/>
</dbReference>
<evidence type="ECO:0000259" key="2">
    <source>
        <dbReference type="PROSITE" id="PS50943"/>
    </source>
</evidence>
<evidence type="ECO:0000313" key="3">
    <source>
        <dbReference type="EMBL" id="MFD1040723.1"/>
    </source>
</evidence>
<dbReference type="EMBL" id="JBHTKJ010000077">
    <property type="protein sequence ID" value="MFD1040723.1"/>
    <property type="molecule type" value="Genomic_DNA"/>
</dbReference>
<sequence length="74" mass="8321">MDTKRIGRRIKAFRKLKGYTQTSFANEINLPIAVLGPIERGTKKPSEELLSQIADTLYISKEELLVAGETVKED</sequence>
<dbReference type="SMART" id="SM00530">
    <property type="entry name" value="HTH_XRE"/>
    <property type="match status" value="1"/>
</dbReference>
<dbReference type="CDD" id="cd00093">
    <property type="entry name" value="HTH_XRE"/>
    <property type="match status" value="1"/>
</dbReference>
<dbReference type="RefSeq" id="WP_390365083.1">
    <property type="nucleotide sequence ID" value="NZ_JBHTKJ010000077.1"/>
</dbReference>
<dbReference type="Pfam" id="PF01381">
    <property type="entry name" value="HTH_3"/>
    <property type="match status" value="1"/>
</dbReference>
<dbReference type="Gene3D" id="1.10.260.40">
    <property type="entry name" value="lambda repressor-like DNA-binding domains"/>
    <property type="match status" value="1"/>
</dbReference>
<dbReference type="InterPro" id="IPR001387">
    <property type="entry name" value="Cro/C1-type_HTH"/>
</dbReference>
<organism evidence="3 4">
    <name type="scientific">Virgibacillus byunsanensis</name>
    <dbReference type="NCBI Taxonomy" id="570945"/>
    <lineage>
        <taxon>Bacteria</taxon>
        <taxon>Bacillati</taxon>
        <taxon>Bacillota</taxon>
        <taxon>Bacilli</taxon>
        <taxon>Bacillales</taxon>
        <taxon>Bacillaceae</taxon>
        <taxon>Virgibacillus</taxon>
    </lineage>
</organism>
<accession>A0ABW3LSE3</accession>
<dbReference type="SUPFAM" id="SSF47413">
    <property type="entry name" value="lambda repressor-like DNA-binding domains"/>
    <property type="match status" value="1"/>
</dbReference>
<proteinExistence type="predicted"/>
<evidence type="ECO:0000313" key="4">
    <source>
        <dbReference type="Proteomes" id="UP001597040"/>
    </source>
</evidence>
<keyword evidence="1" id="KW-0238">DNA-binding</keyword>
<comment type="caution">
    <text evidence="3">The sequence shown here is derived from an EMBL/GenBank/DDBJ whole genome shotgun (WGS) entry which is preliminary data.</text>
</comment>
<dbReference type="PANTHER" id="PTHR46558:SF11">
    <property type="entry name" value="HTH-TYPE TRANSCRIPTIONAL REGULATOR XRE"/>
    <property type="match status" value="1"/>
</dbReference>
<feature type="domain" description="HTH cro/C1-type" evidence="2">
    <location>
        <begin position="10"/>
        <end position="64"/>
    </location>
</feature>
<gene>
    <name evidence="3" type="ORF">ACFQ3N_20385</name>
</gene>
<dbReference type="InterPro" id="IPR010982">
    <property type="entry name" value="Lambda_DNA-bd_dom_sf"/>
</dbReference>
<dbReference type="PROSITE" id="PS50943">
    <property type="entry name" value="HTH_CROC1"/>
    <property type="match status" value="1"/>
</dbReference>
<reference evidence="4" key="1">
    <citation type="journal article" date="2019" name="Int. J. Syst. Evol. Microbiol.">
        <title>The Global Catalogue of Microorganisms (GCM) 10K type strain sequencing project: providing services to taxonomists for standard genome sequencing and annotation.</title>
        <authorList>
            <consortium name="The Broad Institute Genomics Platform"/>
            <consortium name="The Broad Institute Genome Sequencing Center for Infectious Disease"/>
            <person name="Wu L."/>
            <person name="Ma J."/>
        </authorList>
    </citation>
    <scope>NUCLEOTIDE SEQUENCE [LARGE SCALE GENOMIC DNA]</scope>
    <source>
        <strain evidence="4">CCUG 56754</strain>
    </source>
</reference>
<protein>
    <submittedName>
        <fullName evidence="3">Helix-turn-helix domain-containing protein</fullName>
    </submittedName>
</protein>
<keyword evidence="4" id="KW-1185">Reference proteome</keyword>